<proteinExistence type="inferred from homology"/>
<dbReference type="GO" id="GO:0005737">
    <property type="term" value="C:cytoplasm"/>
    <property type="evidence" value="ECO:0007669"/>
    <property type="project" value="TreeGrafter"/>
</dbReference>
<comment type="catalytic activity">
    <reaction evidence="1">
        <text>Hydrolysis of alpha-(2-&gt;3)-, alpha-(2-&gt;6)-, alpha-(2-&gt;8)- glycosidic linkages of terminal sialic acid residues in oligosaccharides, glycoproteins, glycolipids, colominic acid and synthetic substrates.</text>
        <dbReference type="EC" id="3.2.1.18"/>
    </reaction>
</comment>
<dbReference type="Proteomes" id="UP000694389">
    <property type="component" value="Unassembled WGS sequence"/>
</dbReference>
<keyword evidence="9" id="KW-1185">Reference proteome</keyword>
<dbReference type="GO" id="GO:0006689">
    <property type="term" value="P:ganglioside catabolic process"/>
    <property type="evidence" value="ECO:0007669"/>
    <property type="project" value="TreeGrafter"/>
</dbReference>
<keyword evidence="6" id="KW-0378">Hydrolase</keyword>
<dbReference type="GO" id="GO:0016020">
    <property type="term" value="C:membrane"/>
    <property type="evidence" value="ECO:0007669"/>
    <property type="project" value="TreeGrafter"/>
</dbReference>
<sequence length="365" mass="41404">MGNKPSSQQQQERKKIVFYSKEKEVYRIPALFYANDKQIFMAFAEQRRTADDTSSKNLVMKTGTLKIEESSSVRTIEWSELKLVKEAHLHGYRPMNPCPVYEKRSKKLFLFFICVEGTVSECWQRFWGCNKARLCYVTTIDAGQSWSSVTDLTTKLGEIKNWSTFAVGPGHGLQTESGRLIVPLYAFTSLFRSYALYLYSDDMGNNWQFSNMLQTKSNECQMAEVSDGIYCNARSDGGYRVEALDMNTLFPKTLAETGSGCQGSVVSFPAHGEHLPNKWLLFTHPSDKSSRINLGVYLNKSPSDPKAWSKPWIINKGPSGYSDLAYIGDGWFACLMERGEQKEIEQIASIVFSYNEVNQGIVKKK</sequence>
<evidence type="ECO:0000259" key="7">
    <source>
        <dbReference type="Pfam" id="PF13088"/>
    </source>
</evidence>
<dbReference type="GeneTree" id="ENSGT00950000182944"/>
<dbReference type="GO" id="GO:0009313">
    <property type="term" value="P:oligosaccharide catabolic process"/>
    <property type="evidence" value="ECO:0007669"/>
    <property type="project" value="TreeGrafter"/>
</dbReference>
<dbReference type="OMA" id="PWIINKG"/>
<dbReference type="Pfam" id="PF13088">
    <property type="entry name" value="BNR_2"/>
    <property type="match status" value="1"/>
</dbReference>
<feature type="domain" description="Sialidase" evidence="7">
    <location>
        <begin position="74"/>
        <end position="331"/>
    </location>
</feature>
<evidence type="ECO:0000256" key="2">
    <source>
        <dbReference type="ARBA" id="ARBA00009348"/>
    </source>
</evidence>
<evidence type="ECO:0000256" key="4">
    <source>
        <dbReference type="ARBA" id="ARBA00022963"/>
    </source>
</evidence>
<evidence type="ECO:0000256" key="5">
    <source>
        <dbReference type="ARBA" id="ARBA00023277"/>
    </source>
</evidence>
<protein>
    <recommendedName>
        <fullName evidence="3">exo-alpha-sialidase</fullName>
        <ecNumber evidence="3">3.2.1.18</ecNumber>
    </recommendedName>
</protein>
<evidence type="ECO:0000256" key="3">
    <source>
        <dbReference type="ARBA" id="ARBA00012733"/>
    </source>
</evidence>
<dbReference type="PANTHER" id="PTHR10628:SF23">
    <property type="entry name" value="SIALIDASE-3"/>
    <property type="match status" value="1"/>
</dbReference>
<reference evidence="8" key="2">
    <citation type="submission" date="2025-09" db="UniProtKB">
        <authorList>
            <consortium name="Ensembl"/>
        </authorList>
    </citation>
    <scope>IDENTIFICATION</scope>
</reference>
<dbReference type="RefSeq" id="XP_051241638.1">
    <property type="nucleotide sequence ID" value="XM_051385678.1"/>
</dbReference>
<evidence type="ECO:0000256" key="1">
    <source>
        <dbReference type="ARBA" id="ARBA00000427"/>
    </source>
</evidence>
<gene>
    <name evidence="8" type="primary">LOC127355164</name>
</gene>
<name>A0A8C4EHT5_DICLA</name>
<dbReference type="EC" id="3.2.1.18" evidence="3"/>
<dbReference type="Ensembl" id="ENSDLAT00005018328.2">
    <property type="protein sequence ID" value="ENSDLAP00005016940.1"/>
    <property type="gene ID" value="ENSDLAG00005008225.2"/>
</dbReference>
<dbReference type="Gene3D" id="2.120.10.10">
    <property type="match status" value="1"/>
</dbReference>
<dbReference type="InterPro" id="IPR011040">
    <property type="entry name" value="Sialidase"/>
</dbReference>
<dbReference type="InterPro" id="IPR036278">
    <property type="entry name" value="Sialidase_sf"/>
</dbReference>
<dbReference type="GO" id="GO:0004308">
    <property type="term" value="F:exo-alpha-sialidase activity"/>
    <property type="evidence" value="ECO:0007669"/>
    <property type="project" value="UniProtKB-EC"/>
</dbReference>
<dbReference type="SUPFAM" id="SSF50939">
    <property type="entry name" value="Sialidases"/>
    <property type="match status" value="1"/>
</dbReference>
<organism evidence="8 9">
    <name type="scientific">Dicentrarchus labrax</name>
    <name type="common">European seabass</name>
    <name type="synonym">Morone labrax</name>
    <dbReference type="NCBI Taxonomy" id="13489"/>
    <lineage>
        <taxon>Eukaryota</taxon>
        <taxon>Metazoa</taxon>
        <taxon>Chordata</taxon>
        <taxon>Craniata</taxon>
        <taxon>Vertebrata</taxon>
        <taxon>Euteleostomi</taxon>
        <taxon>Actinopterygii</taxon>
        <taxon>Neopterygii</taxon>
        <taxon>Teleostei</taxon>
        <taxon>Neoteleostei</taxon>
        <taxon>Acanthomorphata</taxon>
        <taxon>Eupercaria</taxon>
        <taxon>Moronidae</taxon>
        <taxon>Dicentrarchus</taxon>
    </lineage>
</organism>
<accession>A0A8C4EHT5</accession>
<dbReference type="OrthoDB" id="2739686at2759"/>
<dbReference type="InterPro" id="IPR026856">
    <property type="entry name" value="Sialidase_fam"/>
</dbReference>
<dbReference type="CDD" id="cd15482">
    <property type="entry name" value="Sialidase_non-viral"/>
    <property type="match status" value="1"/>
</dbReference>
<dbReference type="GeneID" id="127355164"/>
<comment type="similarity">
    <text evidence="2">Belongs to the glycosyl hydrolase 33 family.</text>
</comment>
<keyword evidence="4" id="KW-0443">Lipid metabolism</keyword>
<keyword evidence="5" id="KW-0119">Carbohydrate metabolism</keyword>
<reference evidence="8" key="1">
    <citation type="submission" date="2025-08" db="UniProtKB">
        <authorList>
            <consortium name="Ensembl"/>
        </authorList>
    </citation>
    <scope>IDENTIFICATION</scope>
</reference>
<keyword evidence="4" id="KW-0442">Lipid degradation</keyword>
<dbReference type="PANTHER" id="PTHR10628">
    <property type="entry name" value="SIALIDASE"/>
    <property type="match status" value="1"/>
</dbReference>
<keyword evidence="6" id="KW-0326">Glycosidase</keyword>
<dbReference type="AlphaFoldDB" id="A0A8C4EHT5"/>
<evidence type="ECO:0000313" key="9">
    <source>
        <dbReference type="Proteomes" id="UP000694389"/>
    </source>
</evidence>
<evidence type="ECO:0000313" key="8">
    <source>
        <dbReference type="Ensembl" id="ENSDLAP00005016940.1"/>
    </source>
</evidence>
<evidence type="ECO:0000256" key="6">
    <source>
        <dbReference type="ARBA" id="ARBA00023295"/>
    </source>
</evidence>